<dbReference type="OrthoDB" id="2507032at2759"/>
<proteinExistence type="predicted"/>
<comment type="caution">
    <text evidence="1">The sequence shown here is derived from an EMBL/GenBank/DDBJ whole genome shotgun (WGS) entry which is preliminary data.</text>
</comment>
<dbReference type="VEuPathDB" id="FungiDB:VP01_2639g1"/>
<sequence>MWESLRLAHQDSTSGGRMYWLRKLVQSKMSGKDFESHITKMGGYAEKLNSLITFGNPLTADNVSSAALLISLPPDWINCVSSLMNDERVPSTQIVSALKQELLRRRAHLEEPTPISVSNAKSKLVSQSSRQSSFCSFCKQPGHDLLNCNNVSEVLQDYKSKRHQEYLSQNPRWPHNRGRAG</sequence>
<name>A0A0L6V643_9BASI</name>
<evidence type="ECO:0000313" key="1">
    <source>
        <dbReference type="EMBL" id="KNZ55595.1"/>
    </source>
</evidence>
<organism evidence="1 2">
    <name type="scientific">Puccinia sorghi</name>
    <dbReference type="NCBI Taxonomy" id="27349"/>
    <lineage>
        <taxon>Eukaryota</taxon>
        <taxon>Fungi</taxon>
        <taxon>Dikarya</taxon>
        <taxon>Basidiomycota</taxon>
        <taxon>Pucciniomycotina</taxon>
        <taxon>Pucciniomycetes</taxon>
        <taxon>Pucciniales</taxon>
        <taxon>Pucciniaceae</taxon>
        <taxon>Puccinia</taxon>
    </lineage>
</organism>
<gene>
    <name evidence="1" type="ORF">VP01_2639g1</name>
</gene>
<dbReference type="PANTHER" id="PTHR33246">
    <property type="entry name" value="CCHC-TYPE DOMAIN-CONTAINING PROTEIN"/>
    <property type="match status" value="1"/>
</dbReference>
<evidence type="ECO:0000313" key="2">
    <source>
        <dbReference type="Proteomes" id="UP000037035"/>
    </source>
</evidence>
<dbReference type="EMBL" id="LAVV01007545">
    <property type="protein sequence ID" value="KNZ55595.1"/>
    <property type="molecule type" value="Genomic_DNA"/>
</dbReference>
<protein>
    <submittedName>
        <fullName evidence="1">Uncharacterized protein</fullName>
    </submittedName>
</protein>
<dbReference type="Pfam" id="PF14223">
    <property type="entry name" value="Retrotran_gag_2"/>
    <property type="match status" value="1"/>
</dbReference>
<dbReference type="PANTHER" id="PTHR33246:SF51">
    <property type="entry name" value="MYB_SANT-LIKE DOMAIN-CONTAINING PROTEIN"/>
    <property type="match status" value="1"/>
</dbReference>
<dbReference type="Proteomes" id="UP000037035">
    <property type="component" value="Unassembled WGS sequence"/>
</dbReference>
<dbReference type="AlphaFoldDB" id="A0A0L6V643"/>
<accession>A0A0L6V643</accession>
<reference evidence="1 2" key="1">
    <citation type="submission" date="2015-08" db="EMBL/GenBank/DDBJ databases">
        <title>Next Generation Sequencing and Analysis of the Genome of Puccinia sorghi L Schw, the Causal Agent of Maize Common Rust.</title>
        <authorList>
            <person name="Rochi L."/>
            <person name="Burguener G."/>
            <person name="Darino M."/>
            <person name="Turjanski A."/>
            <person name="Kreff E."/>
            <person name="Dieguez M.J."/>
            <person name="Sacco F."/>
        </authorList>
    </citation>
    <scope>NUCLEOTIDE SEQUENCE [LARGE SCALE GENOMIC DNA]</scope>
    <source>
        <strain evidence="1 2">RO10H11247</strain>
    </source>
</reference>
<keyword evidence="2" id="KW-1185">Reference proteome</keyword>